<sequence>MSNKIITNAITAVLALSVSGANAAAITGNKPATANKPGQDMMQSSPIPGMERCFGVVKSGANDCGNASHNCSGEAKLDQDKNEWIYLPTGLCKRIAGGNTQPPSES</sequence>
<accession>A0A5E4PM36</accession>
<dbReference type="AlphaFoldDB" id="A0A5E4PM36"/>
<reference evidence="2 3" key="1">
    <citation type="submission" date="2019-08" db="EMBL/GenBank/DDBJ databases">
        <authorList>
            <person name="Guy L."/>
        </authorList>
    </citation>
    <scope>NUCLEOTIDE SEQUENCE [LARGE SCALE GENOMIC DNA]</scope>
    <source>
        <strain evidence="2 3">SGT-108</strain>
    </source>
</reference>
<proteinExistence type="predicted"/>
<dbReference type="EMBL" id="LR699120">
    <property type="protein sequence ID" value="VVC77276.1"/>
    <property type="molecule type" value="Genomic_DNA"/>
</dbReference>
<gene>
    <name evidence="2" type="ORF">AQUSIP_26030</name>
</gene>
<evidence type="ECO:0000313" key="3">
    <source>
        <dbReference type="Proteomes" id="UP000324194"/>
    </source>
</evidence>
<evidence type="ECO:0000256" key="1">
    <source>
        <dbReference type="SAM" id="SignalP"/>
    </source>
</evidence>
<protein>
    <submittedName>
        <fullName evidence="2">Uncharacterized protein</fullName>
    </submittedName>
</protein>
<feature type="signal peptide" evidence="1">
    <location>
        <begin position="1"/>
        <end position="23"/>
    </location>
</feature>
<dbReference type="Pfam" id="PF10048">
    <property type="entry name" value="DUF2282"/>
    <property type="match status" value="1"/>
</dbReference>
<keyword evidence="3" id="KW-1185">Reference proteome</keyword>
<dbReference type="Proteomes" id="UP000324194">
    <property type="component" value="Chromosome 2"/>
</dbReference>
<organism evidence="2 3">
    <name type="scientific">Aquicella siphonis</name>
    <dbReference type="NCBI Taxonomy" id="254247"/>
    <lineage>
        <taxon>Bacteria</taxon>
        <taxon>Pseudomonadati</taxon>
        <taxon>Pseudomonadota</taxon>
        <taxon>Gammaproteobacteria</taxon>
        <taxon>Legionellales</taxon>
        <taxon>Coxiellaceae</taxon>
        <taxon>Aquicella</taxon>
    </lineage>
</organism>
<feature type="chain" id="PRO_5023078401" evidence="1">
    <location>
        <begin position="24"/>
        <end position="106"/>
    </location>
</feature>
<dbReference type="RefSeq" id="WP_148340719.1">
    <property type="nucleotide sequence ID" value="NZ_LR699120.1"/>
</dbReference>
<dbReference type="KEGG" id="asip:AQUSIP_26030"/>
<keyword evidence="1" id="KW-0732">Signal</keyword>
<evidence type="ECO:0000313" key="2">
    <source>
        <dbReference type="EMBL" id="VVC77276.1"/>
    </source>
</evidence>
<dbReference type="OrthoDB" id="1551288at2"/>
<dbReference type="InterPro" id="IPR018740">
    <property type="entry name" value="DUF2282_membr"/>
</dbReference>
<name>A0A5E4PM36_9COXI</name>